<feature type="region of interest" description="Disordered" evidence="1">
    <location>
        <begin position="641"/>
        <end position="716"/>
    </location>
</feature>
<organism evidence="2 3">
    <name type="scientific">Necator americanus</name>
    <name type="common">Human hookworm</name>
    <dbReference type="NCBI Taxonomy" id="51031"/>
    <lineage>
        <taxon>Eukaryota</taxon>
        <taxon>Metazoa</taxon>
        <taxon>Ecdysozoa</taxon>
        <taxon>Nematoda</taxon>
        <taxon>Chromadorea</taxon>
        <taxon>Rhabditida</taxon>
        <taxon>Rhabditina</taxon>
        <taxon>Rhabditomorpha</taxon>
        <taxon>Strongyloidea</taxon>
        <taxon>Ancylostomatidae</taxon>
        <taxon>Bunostominae</taxon>
        <taxon>Necator</taxon>
    </lineage>
</organism>
<comment type="caution">
    <text evidence="2">The sequence shown here is derived from an EMBL/GenBank/DDBJ whole genome shotgun (WGS) entry which is preliminary data.</text>
</comment>
<evidence type="ECO:0000256" key="1">
    <source>
        <dbReference type="SAM" id="MobiDB-lite"/>
    </source>
</evidence>
<keyword evidence="3" id="KW-1185">Reference proteome</keyword>
<feature type="compositionally biased region" description="Polar residues" evidence="1">
    <location>
        <begin position="780"/>
        <end position="793"/>
    </location>
</feature>
<feature type="compositionally biased region" description="Polar residues" evidence="1">
    <location>
        <begin position="585"/>
        <end position="604"/>
    </location>
</feature>
<feature type="region of interest" description="Disordered" evidence="1">
    <location>
        <begin position="815"/>
        <end position="888"/>
    </location>
</feature>
<dbReference type="Proteomes" id="UP001303046">
    <property type="component" value="Unassembled WGS sequence"/>
</dbReference>
<feature type="region of interest" description="Disordered" evidence="1">
    <location>
        <begin position="909"/>
        <end position="953"/>
    </location>
</feature>
<feature type="compositionally biased region" description="Basic and acidic residues" evidence="1">
    <location>
        <begin position="862"/>
        <end position="871"/>
    </location>
</feature>
<reference evidence="2 3" key="1">
    <citation type="submission" date="2023-08" db="EMBL/GenBank/DDBJ databases">
        <title>A Necator americanus chromosomal reference genome.</title>
        <authorList>
            <person name="Ilik V."/>
            <person name="Petrzelkova K.J."/>
            <person name="Pardy F."/>
            <person name="Fuh T."/>
            <person name="Niatou-Singa F.S."/>
            <person name="Gouil Q."/>
            <person name="Baker L."/>
            <person name="Ritchie M.E."/>
            <person name="Jex A.R."/>
            <person name="Gazzola D."/>
            <person name="Li H."/>
            <person name="Toshio Fujiwara R."/>
            <person name="Zhan B."/>
            <person name="Aroian R.V."/>
            <person name="Pafco B."/>
            <person name="Schwarz E.M."/>
        </authorList>
    </citation>
    <scope>NUCLEOTIDE SEQUENCE [LARGE SCALE GENOMIC DNA]</scope>
    <source>
        <strain evidence="2 3">Aroian</strain>
        <tissue evidence="2">Whole animal</tissue>
    </source>
</reference>
<feature type="compositionally biased region" description="Basic and acidic residues" evidence="1">
    <location>
        <begin position="737"/>
        <end position="770"/>
    </location>
</feature>
<gene>
    <name evidence="2" type="primary">Necator_chrI.g2993</name>
    <name evidence="2" type="ORF">RB195_006864</name>
</gene>
<sequence length="1042" mass="118901">MNELLVFAFQRSKPPAIIPNEHYIASLNIPYWKCDREDKEQLKMHLVCAMLCCPKQIEDDGSICAELVNMNMREVSCQYLDFLTVGRTATNYDKAVSDRIEKNLASLFQLPLFKEIVEMDEKAKFKPIPSASIKPLFERILRGGRALRLREGQTKKRKEKECNTPAAVYKAKVVCNFLLELIESERRHQGLSSSGFVDWQSVQKRYQEMFTNEDSEDRKLMEIYKTKYGMQFTHPTLNGDVIKNWTGRSTITKALSMPIFYKINCHNEQSTGRLSVGFGDNIALYDDEELKKAADAARAPPQEQTGRKKFKEERRHEQNNAVNEMANVIPLRQRQTQSTITSIFPDSASSPFATSAKLQTHNLPSWNSEEVLPKTQPTANTNEPQYIPTSANIGETSEFHSESEQSSNETGVYTDDELDQKEASHAPGNTDTAAPVISKQKSDQPVKPTSKVSLLNHSLESTKPRLREELSRMEDTVKPFRNPWEIAEDLGSTTRAANDYVNPQSQKPSSSNVRHLSAFASCKNSVSVTKGRSSDEEEGEQKNIPNNLYERVRSQGKQQRHENKEFGMWSSHEPRFVDDHGEQGLPTTLSSNEQPTRFNSSNVASAPRTHPGEYSSMQQSYHESPITSVFDRPVAENCIRTRTANDLRSSRSAQRSSTALGNPISDYVYPRNNWSNAQHSSSDKRVGGESTYADPVRNQTNTYGGINRPLSPVTNRHYNARHGEYCEDIRDSNQNRARDEWHRNDTYGGSRRGDNQTQHRHEGHAYDNERYIGNSRDTRTSQPKNDSAHCNDTYSGNTWDYDKRWARNENSYRDDIRNEGSFRNDPLNKSSCRNDIPRYIGRTEQLYAPYNDRGGLTPSRQSDPHLSERHTKNNYNTAQYAQGNDGFYYNERRDSGGFRSPYITPLLNTIHEPGQSYSRNEGDPSCSFRSSSRQSFRNDKTQNVRASQDECTSGSSMKLLTAEQKARLRIIRDITFLNRNFAYRSLQSIFKILPPDDSVNWVALIEDRLSQVELANLKDKEILLIWNDGTKSHHSGDKSFDI</sequence>
<feature type="region of interest" description="Disordered" evidence="1">
    <location>
        <begin position="523"/>
        <end position="623"/>
    </location>
</feature>
<feature type="region of interest" description="Disordered" evidence="1">
    <location>
        <begin position="737"/>
        <end position="793"/>
    </location>
</feature>
<feature type="compositionally biased region" description="Low complexity" evidence="1">
    <location>
        <begin position="925"/>
        <end position="935"/>
    </location>
</feature>
<name>A0ABR1BXU8_NECAM</name>
<feature type="compositionally biased region" description="Basic and acidic residues" evidence="1">
    <location>
        <begin position="572"/>
        <end position="582"/>
    </location>
</feature>
<evidence type="ECO:0000313" key="3">
    <source>
        <dbReference type="Proteomes" id="UP001303046"/>
    </source>
</evidence>
<feature type="region of interest" description="Disordered" evidence="1">
    <location>
        <begin position="293"/>
        <end position="316"/>
    </location>
</feature>
<feature type="region of interest" description="Disordered" evidence="1">
    <location>
        <begin position="395"/>
        <end position="414"/>
    </location>
</feature>
<feature type="compositionally biased region" description="Polar residues" evidence="1">
    <location>
        <begin position="873"/>
        <end position="882"/>
    </location>
</feature>
<evidence type="ECO:0000313" key="2">
    <source>
        <dbReference type="EMBL" id="KAK6730064.1"/>
    </source>
</evidence>
<proteinExistence type="predicted"/>
<protein>
    <submittedName>
        <fullName evidence="2">Uncharacterized protein</fullName>
    </submittedName>
</protein>
<feature type="compositionally biased region" description="Polar residues" evidence="1">
    <location>
        <begin position="450"/>
        <end position="459"/>
    </location>
</feature>
<feature type="region of interest" description="Disordered" evidence="1">
    <location>
        <begin position="364"/>
        <end position="390"/>
    </location>
</feature>
<feature type="compositionally biased region" description="Polar residues" evidence="1">
    <location>
        <begin position="375"/>
        <end position="390"/>
    </location>
</feature>
<feature type="compositionally biased region" description="Polar residues" evidence="1">
    <location>
        <begin position="943"/>
        <end position="953"/>
    </location>
</feature>
<accession>A0ABR1BXU8</accession>
<feature type="region of interest" description="Disordered" evidence="1">
    <location>
        <begin position="422"/>
        <end position="465"/>
    </location>
</feature>
<dbReference type="EMBL" id="JAVFWL010000001">
    <property type="protein sequence ID" value="KAK6730064.1"/>
    <property type="molecule type" value="Genomic_DNA"/>
</dbReference>